<dbReference type="GO" id="GO:0003677">
    <property type="term" value="F:DNA binding"/>
    <property type="evidence" value="ECO:0007669"/>
    <property type="project" value="UniProtKB-KW"/>
</dbReference>
<comment type="similarity">
    <text evidence="3">Belongs to the bacterial histone-like protein family.</text>
</comment>
<evidence type="ECO:0000256" key="2">
    <source>
        <dbReference type="ARBA" id="ARBA00023125"/>
    </source>
</evidence>
<dbReference type="Gene3D" id="4.10.520.10">
    <property type="entry name" value="IHF-like DNA-binding proteins"/>
    <property type="match status" value="1"/>
</dbReference>
<proteinExistence type="inferred from homology"/>
<dbReference type="GO" id="GO:0030261">
    <property type="term" value="P:chromosome condensation"/>
    <property type="evidence" value="ECO:0007669"/>
    <property type="project" value="UniProtKB-KW"/>
</dbReference>
<reference evidence="5 6" key="1">
    <citation type="submission" date="2014-02" db="EMBL/GenBank/DDBJ databases">
        <title>Genome sequence of Ureaplasma diversum strain 246.</title>
        <authorList>
            <person name="Sirand-Pugnet P."/>
            <person name="Breton M."/>
            <person name="Dordet-Frisoni E."/>
            <person name="Baranowski E."/>
            <person name="Barre A."/>
            <person name="Couture C."/>
            <person name="Dupuy V."/>
            <person name="Gaurivaud P."/>
            <person name="Jacob D."/>
            <person name="Lemaitre C."/>
            <person name="Manso-Silvan L."/>
            <person name="Nikolski M."/>
            <person name="Nouvel L.-X."/>
            <person name="Poumarat F."/>
            <person name="Tardy F."/>
            <person name="Thebault P."/>
            <person name="Theil S."/>
            <person name="Citti C."/>
            <person name="Thiaucourt F."/>
            <person name="Blanchard A."/>
        </authorList>
    </citation>
    <scope>NUCLEOTIDE SEQUENCE [LARGE SCALE GENOMIC DNA]</scope>
    <source>
        <strain evidence="5 6">NCTC 246</strain>
    </source>
</reference>
<gene>
    <name evidence="5" type="primary">hup</name>
    <name evidence="5" type="ORF">UDIV_1150</name>
</gene>
<dbReference type="InterPro" id="IPR010992">
    <property type="entry name" value="IHF-like_DNA-bd_dom_sf"/>
</dbReference>
<dbReference type="Proteomes" id="UP000028537">
    <property type="component" value="Unassembled WGS sequence"/>
</dbReference>
<comment type="caution">
    <text evidence="5">The sequence shown here is derived from an EMBL/GenBank/DDBJ whole genome shotgun (WGS) entry which is preliminary data.</text>
</comment>
<dbReference type="AlphaFoldDB" id="A0A084F1G1"/>
<evidence type="ECO:0000256" key="3">
    <source>
        <dbReference type="RuleBase" id="RU003939"/>
    </source>
</evidence>
<dbReference type="RefSeq" id="WP_038101857.1">
    <property type="nucleotide sequence ID" value="NZ_JFDP01000017.1"/>
</dbReference>
<dbReference type="OrthoDB" id="9799835at2"/>
<dbReference type="EMBL" id="JFDP01000017">
    <property type="protein sequence ID" value="KEZ24053.1"/>
    <property type="molecule type" value="Genomic_DNA"/>
</dbReference>
<dbReference type="GO" id="GO:0030527">
    <property type="term" value="F:structural constituent of chromatin"/>
    <property type="evidence" value="ECO:0007669"/>
    <property type="project" value="InterPro"/>
</dbReference>
<name>A0A084F1G1_9BACT</name>
<dbReference type="eggNOG" id="COG0776">
    <property type="taxonomic scope" value="Bacteria"/>
</dbReference>
<organism evidence="5 6">
    <name type="scientific">Ureaplasma diversum NCTC 246</name>
    <dbReference type="NCBI Taxonomy" id="1188241"/>
    <lineage>
        <taxon>Bacteria</taxon>
        <taxon>Bacillati</taxon>
        <taxon>Mycoplasmatota</taxon>
        <taxon>Mycoplasmoidales</taxon>
        <taxon>Mycoplasmoidaceae</taxon>
        <taxon>Ureaplasma</taxon>
    </lineage>
</organism>
<dbReference type="PRINTS" id="PR01727">
    <property type="entry name" value="DNABINDINGHU"/>
</dbReference>
<accession>A0A084F1G1</accession>
<evidence type="ECO:0000313" key="5">
    <source>
        <dbReference type="EMBL" id="KEZ24053.1"/>
    </source>
</evidence>
<dbReference type="InterPro" id="IPR000119">
    <property type="entry name" value="Hist_DNA-bd"/>
</dbReference>
<feature type="region of interest" description="Disordered" evidence="4">
    <location>
        <begin position="113"/>
        <end position="135"/>
    </location>
</feature>
<evidence type="ECO:0000256" key="1">
    <source>
        <dbReference type="ARBA" id="ARBA00023067"/>
    </source>
</evidence>
<dbReference type="PANTHER" id="PTHR33175:SF3">
    <property type="entry name" value="DNA-BINDING PROTEIN HU-BETA"/>
    <property type="match status" value="1"/>
</dbReference>
<dbReference type="SMART" id="SM00411">
    <property type="entry name" value="BHL"/>
    <property type="match status" value="1"/>
</dbReference>
<dbReference type="Pfam" id="PF00216">
    <property type="entry name" value="Bac_DNA_binding"/>
    <property type="match status" value="1"/>
</dbReference>
<keyword evidence="1" id="KW-0226">DNA condensation</keyword>
<dbReference type="SUPFAM" id="SSF47729">
    <property type="entry name" value="IHF-like DNA-binding proteins"/>
    <property type="match status" value="1"/>
</dbReference>
<dbReference type="CDD" id="cd00591">
    <property type="entry name" value="HU_IHF"/>
    <property type="match status" value="1"/>
</dbReference>
<protein>
    <submittedName>
        <fullName evidence="5">DNA-binding protein HU</fullName>
    </submittedName>
</protein>
<dbReference type="GO" id="GO:0005829">
    <property type="term" value="C:cytosol"/>
    <property type="evidence" value="ECO:0007669"/>
    <property type="project" value="TreeGrafter"/>
</dbReference>
<evidence type="ECO:0000256" key="4">
    <source>
        <dbReference type="SAM" id="MobiDB-lite"/>
    </source>
</evidence>
<evidence type="ECO:0000313" key="6">
    <source>
        <dbReference type="Proteomes" id="UP000028537"/>
    </source>
</evidence>
<keyword evidence="2 5" id="KW-0238">DNA-binding</keyword>
<sequence length="135" mass="15359">MENNNKPKTRSQLVDVLSKMIGQDKKTTKHFMETYEALLVYELSKAKEVRLGSIGKFKVTERAERKAINPATNEHIIIPAKNIPKFAFAKGIKEIVNAGIIVDDGQVMLENEEEDFDGEDEFVDEYIPSEDEELN</sequence>
<keyword evidence="6" id="KW-1185">Reference proteome</keyword>
<dbReference type="PANTHER" id="PTHR33175">
    <property type="entry name" value="DNA-BINDING PROTEIN HU"/>
    <property type="match status" value="1"/>
</dbReference>